<sequence length="62" mass="6917">ASNEFLVVPHNVVSSLLNYVTLDEFKFPYRTSYYPAYCSYSQKYGALTAVSDPRKGGYPAAV</sequence>
<reference evidence="1 2" key="2">
    <citation type="journal article" date="2017" name="Front. Plant Sci.">
        <title>Gene Classification and Mining of Molecular Markers Useful in Red Clover (Trifolium pratense) Breeding.</title>
        <authorList>
            <person name="Istvanek J."/>
            <person name="Dluhosova J."/>
            <person name="Dluhos P."/>
            <person name="Patkova L."/>
            <person name="Nedelnik J."/>
            <person name="Repkova J."/>
        </authorList>
    </citation>
    <scope>NUCLEOTIDE SEQUENCE [LARGE SCALE GENOMIC DNA]</scope>
    <source>
        <strain evidence="2">cv. Tatra</strain>
        <tissue evidence="1">Young leaves</tissue>
    </source>
</reference>
<name>A0A2K3LNG3_TRIPR</name>
<proteinExistence type="predicted"/>
<dbReference type="Proteomes" id="UP000236291">
    <property type="component" value="Unassembled WGS sequence"/>
</dbReference>
<protein>
    <submittedName>
        <fullName evidence="1">Uncharacterized protein</fullName>
    </submittedName>
</protein>
<feature type="non-terminal residue" evidence="1">
    <location>
        <position position="1"/>
    </location>
</feature>
<reference evidence="1 2" key="1">
    <citation type="journal article" date="2014" name="Am. J. Bot.">
        <title>Genome assembly and annotation for red clover (Trifolium pratense; Fabaceae).</title>
        <authorList>
            <person name="Istvanek J."/>
            <person name="Jaros M."/>
            <person name="Krenek A."/>
            <person name="Repkova J."/>
        </authorList>
    </citation>
    <scope>NUCLEOTIDE SEQUENCE [LARGE SCALE GENOMIC DNA]</scope>
    <source>
        <strain evidence="2">cv. Tatra</strain>
        <tissue evidence="1">Young leaves</tissue>
    </source>
</reference>
<dbReference type="AlphaFoldDB" id="A0A2K3LNG3"/>
<accession>A0A2K3LNG3</accession>
<evidence type="ECO:0000313" key="1">
    <source>
        <dbReference type="EMBL" id="PNX80070.1"/>
    </source>
</evidence>
<dbReference type="EMBL" id="ASHM01037205">
    <property type="protein sequence ID" value="PNX80070.1"/>
    <property type="molecule type" value="Genomic_DNA"/>
</dbReference>
<comment type="caution">
    <text evidence="1">The sequence shown here is derived from an EMBL/GenBank/DDBJ whole genome shotgun (WGS) entry which is preliminary data.</text>
</comment>
<gene>
    <name evidence="1" type="ORF">L195_g036065</name>
</gene>
<organism evidence="1 2">
    <name type="scientific">Trifolium pratense</name>
    <name type="common">Red clover</name>
    <dbReference type="NCBI Taxonomy" id="57577"/>
    <lineage>
        <taxon>Eukaryota</taxon>
        <taxon>Viridiplantae</taxon>
        <taxon>Streptophyta</taxon>
        <taxon>Embryophyta</taxon>
        <taxon>Tracheophyta</taxon>
        <taxon>Spermatophyta</taxon>
        <taxon>Magnoliopsida</taxon>
        <taxon>eudicotyledons</taxon>
        <taxon>Gunneridae</taxon>
        <taxon>Pentapetalae</taxon>
        <taxon>rosids</taxon>
        <taxon>fabids</taxon>
        <taxon>Fabales</taxon>
        <taxon>Fabaceae</taxon>
        <taxon>Papilionoideae</taxon>
        <taxon>50 kb inversion clade</taxon>
        <taxon>NPAAA clade</taxon>
        <taxon>Hologalegina</taxon>
        <taxon>IRL clade</taxon>
        <taxon>Trifolieae</taxon>
        <taxon>Trifolium</taxon>
    </lineage>
</organism>
<evidence type="ECO:0000313" key="2">
    <source>
        <dbReference type="Proteomes" id="UP000236291"/>
    </source>
</evidence>